<protein>
    <submittedName>
        <fullName evidence="2">Uncharacterized protein</fullName>
    </submittedName>
</protein>
<organism evidence="2 3">
    <name type="scientific">Daphnia magna</name>
    <dbReference type="NCBI Taxonomy" id="35525"/>
    <lineage>
        <taxon>Eukaryota</taxon>
        <taxon>Metazoa</taxon>
        <taxon>Ecdysozoa</taxon>
        <taxon>Arthropoda</taxon>
        <taxon>Crustacea</taxon>
        <taxon>Branchiopoda</taxon>
        <taxon>Diplostraca</taxon>
        <taxon>Cladocera</taxon>
        <taxon>Anomopoda</taxon>
        <taxon>Daphniidae</taxon>
        <taxon>Daphnia</taxon>
    </lineage>
</organism>
<reference evidence="2 3" key="1">
    <citation type="submission" date="2016-03" db="EMBL/GenBank/DDBJ databases">
        <title>EvidentialGene: Evidence-directed Construction of Genes on Genomes.</title>
        <authorList>
            <person name="Gilbert D.G."/>
            <person name="Choi J.-H."/>
            <person name="Mockaitis K."/>
            <person name="Colbourne J."/>
            <person name="Pfrender M."/>
        </authorList>
    </citation>
    <scope>NUCLEOTIDE SEQUENCE [LARGE SCALE GENOMIC DNA]</scope>
    <source>
        <strain evidence="2 3">Xinb3</strain>
        <tissue evidence="2">Complete organism</tissue>
    </source>
</reference>
<dbReference type="Proteomes" id="UP000076858">
    <property type="component" value="Unassembled WGS sequence"/>
</dbReference>
<accession>A0A164MB52</accession>
<feature type="transmembrane region" description="Helical" evidence="1">
    <location>
        <begin position="40"/>
        <end position="66"/>
    </location>
</feature>
<evidence type="ECO:0000313" key="3">
    <source>
        <dbReference type="Proteomes" id="UP000076858"/>
    </source>
</evidence>
<keyword evidence="3" id="KW-1185">Reference proteome</keyword>
<sequence length="68" mass="7433">MYRPDGGNTASKISLLNLQRASAIRKYGARSNGYLIRKRYCFTIACAAAVLLNPIKGINFICVVLVPS</sequence>
<evidence type="ECO:0000313" key="2">
    <source>
        <dbReference type="EMBL" id="KZS04888.1"/>
    </source>
</evidence>
<name>A0A164MB52_9CRUS</name>
<dbReference type="EMBL" id="LRGB01003032">
    <property type="protein sequence ID" value="KZS04888.1"/>
    <property type="molecule type" value="Genomic_DNA"/>
</dbReference>
<dbReference type="AlphaFoldDB" id="A0A164MB52"/>
<keyword evidence="1" id="KW-0812">Transmembrane</keyword>
<keyword evidence="1" id="KW-1133">Transmembrane helix</keyword>
<comment type="caution">
    <text evidence="2">The sequence shown here is derived from an EMBL/GenBank/DDBJ whole genome shotgun (WGS) entry which is preliminary data.</text>
</comment>
<proteinExistence type="predicted"/>
<evidence type="ECO:0000256" key="1">
    <source>
        <dbReference type="SAM" id="Phobius"/>
    </source>
</evidence>
<keyword evidence="1" id="KW-0472">Membrane</keyword>
<gene>
    <name evidence="2" type="ORF">APZ42_032089</name>
</gene>